<dbReference type="KEGG" id="aplc:110977597"/>
<keyword evidence="3" id="KW-0964">Secreted</keyword>
<sequence>MKHLQVVLPVALMLQFFYLACLAVQLPNSKYGQYNLAENGNTVRGKPMKGSPGQSRPGPQEEEEDSESEGPGSGQATITDSGVLNRTASADEDHRARCGACEMREHQKALRIQSIKEQILRKLNLKSVPNITMPIPKIPPLQQLMGGQDPDMSAMQGDAPVHGQFRMAHTDEYDSSPHYGATTKRIFTFAKPTPPELNLEDASICFFDVQGKTDGYVVSKATLYFYIQPAKVLQTTVHTMSVSRVVMMKGSRGLIKLDTVREEKIVLSSQHGEWQSVELTDVVTEWIENPGTNSGVKIELYDDGRNSVVVTGLTDDEETKKPFLQLRLHDARRRRSRRAAGLICMENQPTERCCRYPLRVVFADFQWDWILIPKAYEANYCSGLCPRMRLQQYTHTKIMSMVNPPPDGYMGPCCSASDMAPLTVLYFDENADIKYSLLTNMKVESCSCA</sequence>
<dbReference type="SMART" id="SM00204">
    <property type="entry name" value="TGFB"/>
    <property type="match status" value="1"/>
</dbReference>
<dbReference type="AlphaFoldDB" id="A0A8B7Y4U2"/>
<keyword evidence="5" id="KW-1015">Disulfide bond</keyword>
<evidence type="ECO:0000256" key="5">
    <source>
        <dbReference type="ARBA" id="ARBA00023157"/>
    </source>
</evidence>
<evidence type="ECO:0000256" key="3">
    <source>
        <dbReference type="ARBA" id="ARBA00022525"/>
    </source>
</evidence>
<dbReference type="GeneID" id="110977597"/>
<evidence type="ECO:0000256" key="6">
    <source>
        <dbReference type="RuleBase" id="RU000354"/>
    </source>
</evidence>
<feature type="domain" description="TGF-beta family profile" evidence="9">
    <location>
        <begin position="332"/>
        <end position="449"/>
    </location>
</feature>
<evidence type="ECO:0000256" key="7">
    <source>
        <dbReference type="SAM" id="MobiDB-lite"/>
    </source>
</evidence>
<evidence type="ECO:0000259" key="9">
    <source>
        <dbReference type="PROSITE" id="PS51362"/>
    </source>
</evidence>
<dbReference type="Gene3D" id="2.10.90.10">
    <property type="entry name" value="Cystine-knot cytokines"/>
    <property type="match status" value="1"/>
</dbReference>
<dbReference type="GO" id="GO:0008083">
    <property type="term" value="F:growth factor activity"/>
    <property type="evidence" value="ECO:0007669"/>
    <property type="project" value="UniProtKB-KW"/>
</dbReference>
<keyword evidence="4 6" id="KW-0339">Growth factor</keyword>
<comment type="subcellular location">
    <subcellularLocation>
        <location evidence="1">Secreted</location>
    </subcellularLocation>
</comment>
<dbReference type="RefSeq" id="XP_022087557.1">
    <property type="nucleotide sequence ID" value="XM_022231865.1"/>
</dbReference>
<evidence type="ECO:0000256" key="8">
    <source>
        <dbReference type="SAM" id="SignalP"/>
    </source>
</evidence>
<dbReference type="PANTHER" id="PTHR11848">
    <property type="entry name" value="TGF-BETA FAMILY"/>
    <property type="match status" value="1"/>
</dbReference>
<dbReference type="OMA" id="QADAPFE"/>
<evidence type="ECO:0000313" key="10">
    <source>
        <dbReference type="Proteomes" id="UP000694845"/>
    </source>
</evidence>
<dbReference type="Proteomes" id="UP000694845">
    <property type="component" value="Unplaced"/>
</dbReference>
<protein>
    <submittedName>
        <fullName evidence="11">Growth/differentiation factor 8-like</fullName>
    </submittedName>
</protein>
<evidence type="ECO:0000313" key="11">
    <source>
        <dbReference type="RefSeq" id="XP_022087557.1"/>
    </source>
</evidence>
<dbReference type="Pfam" id="PF00019">
    <property type="entry name" value="TGF_beta"/>
    <property type="match status" value="1"/>
</dbReference>
<dbReference type="Pfam" id="PF00688">
    <property type="entry name" value="TGFb_propeptide"/>
    <property type="match status" value="1"/>
</dbReference>
<keyword evidence="8" id="KW-0732">Signal</keyword>
<comment type="similarity">
    <text evidence="2 6">Belongs to the TGF-beta family.</text>
</comment>
<proteinExistence type="inferred from homology"/>
<dbReference type="OrthoDB" id="5948587at2759"/>
<dbReference type="PANTHER" id="PTHR11848:SF262">
    <property type="entry name" value="LD29161P"/>
    <property type="match status" value="1"/>
</dbReference>
<evidence type="ECO:0000256" key="4">
    <source>
        <dbReference type="ARBA" id="ARBA00023030"/>
    </source>
</evidence>
<feature type="region of interest" description="Disordered" evidence="7">
    <location>
        <begin position="40"/>
        <end position="91"/>
    </location>
</feature>
<dbReference type="InterPro" id="IPR015615">
    <property type="entry name" value="TGF-beta-rel"/>
</dbReference>
<dbReference type="PROSITE" id="PS00250">
    <property type="entry name" value="TGF_BETA_1"/>
    <property type="match status" value="1"/>
</dbReference>
<dbReference type="GO" id="GO:0005615">
    <property type="term" value="C:extracellular space"/>
    <property type="evidence" value="ECO:0007669"/>
    <property type="project" value="TreeGrafter"/>
</dbReference>
<dbReference type="GO" id="GO:0005125">
    <property type="term" value="F:cytokine activity"/>
    <property type="evidence" value="ECO:0007669"/>
    <property type="project" value="TreeGrafter"/>
</dbReference>
<dbReference type="InterPro" id="IPR001839">
    <property type="entry name" value="TGF-b_C"/>
</dbReference>
<organism evidence="10 11">
    <name type="scientific">Acanthaster planci</name>
    <name type="common">Crown-of-thorns starfish</name>
    <dbReference type="NCBI Taxonomy" id="133434"/>
    <lineage>
        <taxon>Eukaryota</taxon>
        <taxon>Metazoa</taxon>
        <taxon>Echinodermata</taxon>
        <taxon>Eleutherozoa</taxon>
        <taxon>Asterozoa</taxon>
        <taxon>Asteroidea</taxon>
        <taxon>Valvatacea</taxon>
        <taxon>Valvatida</taxon>
        <taxon>Acanthasteridae</taxon>
        <taxon>Acanthaster</taxon>
    </lineage>
</organism>
<dbReference type="SUPFAM" id="SSF57501">
    <property type="entry name" value="Cystine-knot cytokines"/>
    <property type="match status" value="1"/>
</dbReference>
<dbReference type="PROSITE" id="PS51362">
    <property type="entry name" value="TGF_BETA_2"/>
    <property type="match status" value="1"/>
</dbReference>
<dbReference type="Gene3D" id="2.60.120.970">
    <property type="match status" value="1"/>
</dbReference>
<gene>
    <name evidence="11" type="primary">LOC110977597</name>
</gene>
<dbReference type="CDD" id="cd13751">
    <property type="entry name" value="TGF_beta_GDF8_like"/>
    <property type="match status" value="1"/>
</dbReference>
<accession>A0A8B7Y4U2</accession>
<feature type="compositionally biased region" description="Polar residues" evidence="7">
    <location>
        <begin position="76"/>
        <end position="88"/>
    </location>
</feature>
<evidence type="ECO:0000256" key="2">
    <source>
        <dbReference type="ARBA" id="ARBA00006656"/>
    </source>
</evidence>
<dbReference type="InterPro" id="IPR029034">
    <property type="entry name" value="Cystine-knot_cytokine"/>
</dbReference>
<feature type="signal peptide" evidence="8">
    <location>
        <begin position="1"/>
        <end position="23"/>
    </location>
</feature>
<keyword evidence="10" id="KW-1185">Reference proteome</keyword>
<feature type="chain" id="PRO_5034973949" evidence="8">
    <location>
        <begin position="24"/>
        <end position="449"/>
    </location>
</feature>
<reference evidence="11" key="1">
    <citation type="submission" date="2025-08" db="UniProtKB">
        <authorList>
            <consortium name="RefSeq"/>
        </authorList>
    </citation>
    <scope>IDENTIFICATION</scope>
</reference>
<dbReference type="InterPro" id="IPR017948">
    <property type="entry name" value="TGFb_CS"/>
</dbReference>
<name>A0A8B7Y4U2_ACAPL</name>
<evidence type="ECO:0000256" key="1">
    <source>
        <dbReference type="ARBA" id="ARBA00004613"/>
    </source>
</evidence>
<dbReference type="InterPro" id="IPR001111">
    <property type="entry name" value="TGF-b_propeptide"/>
</dbReference>